<dbReference type="RefSeq" id="WP_174479731.1">
    <property type="nucleotide sequence ID" value="NZ_CADFFX010000029.1"/>
</dbReference>
<accession>A0A069PK05</accession>
<dbReference type="Proteomes" id="UP000027466">
    <property type="component" value="Unassembled WGS sequence"/>
</dbReference>
<organism evidence="2 3">
    <name type="scientific">Caballeronia glathei</name>
    <dbReference type="NCBI Taxonomy" id="60547"/>
    <lineage>
        <taxon>Bacteria</taxon>
        <taxon>Pseudomonadati</taxon>
        <taxon>Pseudomonadota</taxon>
        <taxon>Betaproteobacteria</taxon>
        <taxon>Burkholderiales</taxon>
        <taxon>Burkholderiaceae</taxon>
        <taxon>Caballeronia</taxon>
    </lineage>
</organism>
<evidence type="ECO:0000256" key="1">
    <source>
        <dbReference type="SAM" id="MobiDB-lite"/>
    </source>
</evidence>
<dbReference type="EMBL" id="JFHC01000033">
    <property type="protein sequence ID" value="KDR40940.1"/>
    <property type="molecule type" value="Genomic_DNA"/>
</dbReference>
<sequence>MNVQSFARSLLRLRLALARFGAGPLLAGALLLAAALLWLGLVPGMSARVDDETRSVARLRAMPVPKPVVPAPVLAAARLADFYDRLGDSAHTGEIVTHLFEAAAAAGVTLDKAEYKPGHDTPGRFDTYTIVLPVKGDYARLRQFSEKVLVAVPYAALDDMRFKRNSANDPGVEANLRFTAFLRPVTIAPISASEVAAAEAAASAAGASAAAAVSAAAGAVGPGAASAPVPVPAVASAPRAASVTNSALPVTFSPTTAVATVTAEVPLPTTNSMPAGAPDRTRGAAARALPARATTGGVPSAAPSHGAGRVGTSSRAATPALPTVPMPGLGVAMSAVATPAHTTTAPSLVTIATIPARAASPALPIIAVPVHGAAAPLTFAPKSAADPGAAGIATPVAIAPPPAAVPAKPESIVAAGRAPVAASSPAPGVPASAPVAPAAPGGASAPTAGLKPPAASAESEGAAP</sequence>
<comment type="caution">
    <text evidence="2">The sequence shown here is derived from an EMBL/GenBank/DDBJ whole genome shotgun (WGS) entry which is preliminary data.</text>
</comment>
<evidence type="ECO:0000313" key="2">
    <source>
        <dbReference type="EMBL" id="KDR40940.1"/>
    </source>
</evidence>
<proteinExistence type="predicted"/>
<reference evidence="2 3" key="1">
    <citation type="submission" date="2014-03" db="EMBL/GenBank/DDBJ databases">
        <title>Draft Genome Sequences of Four Burkholderia Strains.</title>
        <authorList>
            <person name="Liu X.Y."/>
            <person name="Li C.X."/>
            <person name="Xu J.H."/>
        </authorList>
    </citation>
    <scope>NUCLEOTIDE SEQUENCE [LARGE SCALE GENOMIC DNA]</scope>
    <source>
        <strain evidence="2 3">DSM 50014</strain>
    </source>
</reference>
<protein>
    <submittedName>
        <fullName evidence="2">Uncharacterized protein</fullName>
    </submittedName>
</protein>
<dbReference type="STRING" id="60547.GCA_000751215_06741"/>
<gene>
    <name evidence="2" type="ORF">BG61_21570</name>
</gene>
<evidence type="ECO:0000313" key="3">
    <source>
        <dbReference type="Proteomes" id="UP000027466"/>
    </source>
</evidence>
<name>A0A069PK05_9BURK</name>
<feature type="region of interest" description="Disordered" evidence="1">
    <location>
        <begin position="293"/>
        <end position="319"/>
    </location>
</feature>
<feature type="region of interest" description="Disordered" evidence="1">
    <location>
        <begin position="417"/>
        <end position="464"/>
    </location>
</feature>
<dbReference type="AlphaFoldDB" id="A0A069PK05"/>
<keyword evidence="3" id="KW-1185">Reference proteome</keyword>